<name>A0A5J4UKZ2_9EUKA</name>
<evidence type="ECO:0000313" key="2">
    <source>
        <dbReference type="Proteomes" id="UP000324800"/>
    </source>
</evidence>
<dbReference type="EMBL" id="SNRW01014804">
    <property type="protein sequence ID" value="KAA6371067.1"/>
    <property type="molecule type" value="Genomic_DNA"/>
</dbReference>
<dbReference type="Proteomes" id="UP000324800">
    <property type="component" value="Unassembled WGS sequence"/>
</dbReference>
<comment type="caution">
    <text evidence="1">The sequence shown here is derived from an EMBL/GenBank/DDBJ whole genome shotgun (WGS) entry which is preliminary data.</text>
</comment>
<dbReference type="AlphaFoldDB" id="A0A5J4UKZ2"/>
<gene>
    <name evidence="1" type="ORF">EZS28_033406</name>
</gene>
<protein>
    <submittedName>
        <fullName evidence="1">Uncharacterized protein</fullName>
    </submittedName>
</protein>
<organism evidence="1 2">
    <name type="scientific">Streblomastix strix</name>
    <dbReference type="NCBI Taxonomy" id="222440"/>
    <lineage>
        <taxon>Eukaryota</taxon>
        <taxon>Metamonada</taxon>
        <taxon>Preaxostyla</taxon>
        <taxon>Oxymonadida</taxon>
        <taxon>Streblomastigidae</taxon>
        <taxon>Streblomastix</taxon>
    </lineage>
</organism>
<sequence>MKSYDKDVQQWINYRLQCERVLLRICVGYMSCRQLSLRKIGCQHFANAFCTDNVTQLFTKDREMQNQMQIYKEQEKETKFGREGKEKEDSIETLASTSLDGVQFISAEEYVTAIRQLKLVELALEKDARVETMQSIANLSVQLAPNTRIGQQQNLNMNINEQDQLTDQTNKSSQTQSKYTNNCFTNSNRSNSQQWDGEGMDGRTLCVLLRVLREKSYRNAFEEAQILSRIFSTIIQVGSDLLLFKLCTTLILTFQNQII</sequence>
<evidence type="ECO:0000313" key="1">
    <source>
        <dbReference type="EMBL" id="KAA6371067.1"/>
    </source>
</evidence>
<proteinExistence type="predicted"/>
<reference evidence="1 2" key="1">
    <citation type="submission" date="2019-03" db="EMBL/GenBank/DDBJ databases">
        <title>Single cell metagenomics reveals metabolic interactions within the superorganism composed of flagellate Streblomastix strix and complex community of Bacteroidetes bacteria on its surface.</title>
        <authorList>
            <person name="Treitli S.C."/>
            <person name="Kolisko M."/>
            <person name="Husnik F."/>
            <person name="Keeling P."/>
            <person name="Hampl V."/>
        </authorList>
    </citation>
    <scope>NUCLEOTIDE SEQUENCE [LARGE SCALE GENOMIC DNA]</scope>
    <source>
        <strain evidence="1">ST1C</strain>
    </source>
</reference>
<accession>A0A5J4UKZ2</accession>